<dbReference type="InterPro" id="IPR054181">
    <property type="entry name" value="DUF6888"/>
</dbReference>
<dbReference type="KEGG" id="cmp:Cha6605_5874"/>
<dbReference type="STRING" id="1173020.Cha6605_5874"/>
<proteinExistence type="predicted"/>
<sequence length="62" mass="7235">MSNLFFTTEQAIVGLRLCHNVTNMYQAIQLIRIDERTQDLLILVGTEIEIIVSPNGKWRFDR</sequence>
<name>K9UNN3_CHAP6</name>
<dbReference type="HOGENOM" id="CLU_195866_1_1_3"/>
<dbReference type="AlphaFoldDB" id="K9UNN3"/>
<feature type="domain" description="DUF6888" evidence="1">
    <location>
        <begin position="6"/>
        <end position="59"/>
    </location>
</feature>
<organism evidence="2 3">
    <name type="scientific">Chamaesiphon minutus (strain ATCC 27169 / PCC 6605)</name>
    <dbReference type="NCBI Taxonomy" id="1173020"/>
    <lineage>
        <taxon>Bacteria</taxon>
        <taxon>Bacillati</taxon>
        <taxon>Cyanobacteriota</taxon>
        <taxon>Cyanophyceae</taxon>
        <taxon>Gomontiellales</taxon>
        <taxon>Chamaesiphonaceae</taxon>
        <taxon>Chamaesiphon</taxon>
    </lineage>
</organism>
<protein>
    <recommendedName>
        <fullName evidence="1">DUF6888 domain-containing protein</fullName>
    </recommendedName>
</protein>
<reference evidence="2 3" key="1">
    <citation type="submission" date="2012-05" db="EMBL/GenBank/DDBJ databases">
        <title>Finished chromosome of genome of Chamaesiphon sp. PCC 6605.</title>
        <authorList>
            <consortium name="US DOE Joint Genome Institute"/>
            <person name="Gugger M."/>
            <person name="Coursin T."/>
            <person name="Rippka R."/>
            <person name="Tandeau De Marsac N."/>
            <person name="Huntemann M."/>
            <person name="Wei C.-L."/>
            <person name="Han J."/>
            <person name="Detter J.C."/>
            <person name="Han C."/>
            <person name="Tapia R."/>
            <person name="Chen A."/>
            <person name="Kyrpides N."/>
            <person name="Mavromatis K."/>
            <person name="Markowitz V."/>
            <person name="Szeto E."/>
            <person name="Ivanova N."/>
            <person name="Pagani I."/>
            <person name="Pati A."/>
            <person name="Goodwin L."/>
            <person name="Nordberg H.P."/>
            <person name="Cantor M.N."/>
            <person name="Hua S.X."/>
            <person name="Woyke T."/>
            <person name="Kerfeld C.A."/>
        </authorList>
    </citation>
    <scope>NUCLEOTIDE SEQUENCE [LARGE SCALE GENOMIC DNA]</scope>
    <source>
        <strain evidence="3">ATCC 27169 / PCC 6605</strain>
    </source>
</reference>
<dbReference type="Pfam" id="PF21828">
    <property type="entry name" value="DUF6888"/>
    <property type="match status" value="1"/>
</dbReference>
<dbReference type="EMBL" id="CP003600">
    <property type="protein sequence ID" value="AFY96722.1"/>
    <property type="molecule type" value="Genomic_DNA"/>
</dbReference>
<evidence type="ECO:0000313" key="2">
    <source>
        <dbReference type="EMBL" id="AFY96722.1"/>
    </source>
</evidence>
<evidence type="ECO:0000259" key="1">
    <source>
        <dbReference type="Pfam" id="PF21828"/>
    </source>
</evidence>
<dbReference type="Proteomes" id="UP000010366">
    <property type="component" value="Chromosome"/>
</dbReference>
<keyword evidence="3" id="KW-1185">Reference proteome</keyword>
<accession>K9UNN3</accession>
<dbReference type="OrthoDB" id="490850at2"/>
<evidence type="ECO:0000313" key="3">
    <source>
        <dbReference type="Proteomes" id="UP000010366"/>
    </source>
</evidence>
<gene>
    <name evidence="2" type="ORF">Cha6605_5874</name>
</gene>
<dbReference type="RefSeq" id="WP_015162797.1">
    <property type="nucleotide sequence ID" value="NC_019697.1"/>
</dbReference>